<dbReference type="Pfam" id="PF02321">
    <property type="entry name" value="OEP"/>
    <property type="match status" value="1"/>
</dbReference>
<dbReference type="AlphaFoldDB" id="A0A9W6ILF3"/>
<dbReference type="InterPro" id="IPR010131">
    <property type="entry name" value="MdtP/NodT-like"/>
</dbReference>
<evidence type="ECO:0000313" key="3">
    <source>
        <dbReference type="EMBL" id="GLK52501.1"/>
    </source>
</evidence>
<protein>
    <recommendedName>
        <fullName evidence="5">Outer membrane protein TolC</fullName>
    </recommendedName>
</protein>
<comment type="similarity">
    <text evidence="1">Belongs to the outer membrane factor (OMF) (TC 1.B.17) family.</text>
</comment>
<dbReference type="Proteomes" id="UP001143486">
    <property type="component" value="Unassembled WGS sequence"/>
</dbReference>
<evidence type="ECO:0000256" key="1">
    <source>
        <dbReference type="ARBA" id="ARBA00007613"/>
    </source>
</evidence>
<dbReference type="EMBL" id="BSFE01000005">
    <property type="protein sequence ID" value="GLK52501.1"/>
    <property type="molecule type" value="Genomic_DNA"/>
</dbReference>
<dbReference type="PANTHER" id="PTHR30203">
    <property type="entry name" value="OUTER MEMBRANE CATION EFFLUX PROTEIN"/>
    <property type="match status" value="1"/>
</dbReference>
<dbReference type="Gene3D" id="1.20.1600.10">
    <property type="entry name" value="Outer membrane efflux proteins (OEP)"/>
    <property type="match status" value="1"/>
</dbReference>
<sequence>MPQPDPLAGVPSPPDNPVPGGQVIEITLDEAVALGLRRNRTVQAAHLQRAAERFDLYVAERAFAPRGELRAEVVRRVSRGVTRSEASVSPGIGLVTPLGTQIDFTWQLTERLGGAGGGLSQSATVSVSQPLVRGAGPEVNLAPVRIARLQERINRLRLEGTVSDTITAIVFAYRSLMQAQEQVRLADISLERARALLETNRRLVEAGRMAAADIVQTESAVAAQDVARLQAEQTLNSAQLALTRLLALDPRTNIQAAGPVDAEYVAVDTVRAIQLALDNRVDVLAQDIAVQQARQSLVLARDRRRWDVSLFGAVTQRGAEQGLAEVYEDETDVTAGLRVEIPLGDVSAEQGVVRARTSLDLAELRSADLAQAVEVQVRDAVQQVEARWRQVETARRARDLAERALELEQEKLQAGRTSNFEILSLQAGLRTADIQALAAEIAYLNALTALDQQIGSTLETWRITLEP</sequence>
<reference evidence="3" key="2">
    <citation type="submission" date="2023-01" db="EMBL/GenBank/DDBJ databases">
        <authorList>
            <person name="Sun Q."/>
            <person name="Evtushenko L."/>
        </authorList>
    </citation>
    <scope>NUCLEOTIDE SEQUENCE</scope>
    <source>
        <strain evidence="3">VKM B-1513</strain>
    </source>
</reference>
<comment type="caution">
    <text evidence="3">The sequence shown here is derived from an EMBL/GenBank/DDBJ whole genome shotgun (WGS) entry which is preliminary data.</text>
</comment>
<gene>
    <name evidence="3" type="ORF">GCM10017621_20090</name>
</gene>
<feature type="compositionally biased region" description="Pro residues" evidence="2">
    <location>
        <begin position="1"/>
        <end position="17"/>
    </location>
</feature>
<keyword evidence="4" id="KW-1185">Reference proteome</keyword>
<dbReference type="SUPFAM" id="SSF56954">
    <property type="entry name" value="Outer membrane efflux proteins (OEP)"/>
    <property type="match status" value="1"/>
</dbReference>
<evidence type="ECO:0000256" key="2">
    <source>
        <dbReference type="SAM" id="MobiDB-lite"/>
    </source>
</evidence>
<organism evidence="3 4">
    <name type="scientific">Maricaulis virginensis</name>
    <dbReference type="NCBI Taxonomy" id="144022"/>
    <lineage>
        <taxon>Bacteria</taxon>
        <taxon>Pseudomonadati</taxon>
        <taxon>Pseudomonadota</taxon>
        <taxon>Alphaproteobacteria</taxon>
        <taxon>Maricaulales</taxon>
        <taxon>Maricaulaceae</taxon>
        <taxon>Maricaulis</taxon>
    </lineage>
</organism>
<dbReference type="InterPro" id="IPR003423">
    <property type="entry name" value="OMP_efflux"/>
</dbReference>
<name>A0A9W6ILF3_9PROT</name>
<accession>A0A9W6ILF3</accession>
<evidence type="ECO:0000313" key="4">
    <source>
        <dbReference type="Proteomes" id="UP001143486"/>
    </source>
</evidence>
<feature type="region of interest" description="Disordered" evidence="2">
    <location>
        <begin position="1"/>
        <end position="20"/>
    </location>
</feature>
<dbReference type="GO" id="GO:0015562">
    <property type="term" value="F:efflux transmembrane transporter activity"/>
    <property type="evidence" value="ECO:0007669"/>
    <property type="project" value="InterPro"/>
</dbReference>
<dbReference type="PANTHER" id="PTHR30203:SF30">
    <property type="entry name" value="OUTER MEMBRANE PROTEIN-RELATED"/>
    <property type="match status" value="1"/>
</dbReference>
<proteinExistence type="inferred from homology"/>
<evidence type="ECO:0008006" key="5">
    <source>
        <dbReference type="Google" id="ProtNLM"/>
    </source>
</evidence>
<reference evidence="3" key="1">
    <citation type="journal article" date="2014" name="Int. J. Syst. Evol. Microbiol.">
        <title>Complete genome sequence of Corynebacterium casei LMG S-19264T (=DSM 44701T), isolated from a smear-ripened cheese.</title>
        <authorList>
            <consortium name="US DOE Joint Genome Institute (JGI-PGF)"/>
            <person name="Walter F."/>
            <person name="Albersmeier A."/>
            <person name="Kalinowski J."/>
            <person name="Ruckert C."/>
        </authorList>
    </citation>
    <scope>NUCLEOTIDE SEQUENCE</scope>
    <source>
        <strain evidence="3">VKM B-1513</strain>
    </source>
</reference>